<evidence type="ECO:0000313" key="3">
    <source>
        <dbReference type="Proteomes" id="UP001412067"/>
    </source>
</evidence>
<gene>
    <name evidence="2" type="ORF">KSP40_PGU006414</name>
</gene>
<keyword evidence="3" id="KW-1185">Reference proteome</keyword>
<accession>A0ABR2LL18</accession>
<sequence length="129" mass="14782">MPCGNLGYETKLKELKVKEKQLLRNVRSEMEKVRKEEKYESLLRGKMKLFNLMGATKMKRSSPWADATMISLDDSSDSEEDNHCREKRSRSNGSFESFKDIMSEGGPSYTCDMSNMDEIADETKYGANT</sequence>
<reference evidence="2 3" key="1">
    <citation type="journal article" date="2022" name="Nat. Plants">
        <title>Genomes of leafy and leafless Platanthera orchids illuminate the evolution of mycoheterotrophy.</title>
        <authorList>
            <person name="Li M.H."/>
            <person name="Liu K.W."/>
            <person name="Li Z."/>
            <person name="Lu H.C."/>
            <person name="Ye Q.L."/>
            <person name="Zhang D."/>
            <person name="Wang J.Y."/>
            <person name="Li Y.F."/>
            <person name="Zhong Z.M."/>
            <person name="Liu X."/>
            <person name="Yu X."/>
            <person name="Liu D.K."/>
            <person name="Tu X.D."/>
            <person name="Liu B."/>
            <person name="Hao Y."/>
            <person name="Liao X.Y."/>
            <person name="Jiang Y.T."/>
            <person name="Sun W.H."/>
            <person name="Chen J."/>
            <person name="Chen Y.Q."/>
            <person name="Ai Y."/>
            <person name="Zhai J.W."/>
            <person name="Wu S.S."/>
            <person name="Zhou Z."/>
            <person name="Hsiao Y.Y."/>
            <person name="Wu W.L."/>
            <person name="Chen Y.Y."/>
            <person name="Lin Y.F."/>
            <person name="Hsu J.L."/>
            <person name="Li C.Y."/>
            <person name="Wang Z.W."/>
            <person name="Zhao X."/>
            <person name="Zhong W.Y."/>
            <person name="Ma X.K."/>
            <person name="Ma L."/>
            <person name="Huang J."/>
            <person name="Chen G.Z."/>
            <person name="Huang M.Z."/>
            <person name="Huang L."/>
            <person name="Peng D.H."/>
            <person name="Luo Y.B."/>
            <person name="Zou S.Q."/>
            <person name="Chen S.P."/>
            <person name="Lan S."/>
            <person name="Tsai W.C."/>
            <person name="Van de Peer Y."/>
            <person name="Liu Z.J."/>
        </authorList>
    </citation>
    <scope>NUCLEOTIDE SEQUENCE [LARGE SCALE GENOMIC DNA]</scope>
    <source>
        <strain evidence="2">Lor288</strain>
    </source>
</reference>
<evidence type="ECO:0000313" key="2">
    <source>
        <dbReference type="EMBL" id="KAK8943550.1"/>
    </source>
</evidence>
<dbReference type="EMBL" id="JBBWWR010000018">
    <property type="protein sequence ID" value="KAK8943550.1"/>
    <property type="molecule type" value="Genomic_DNA"/>
</dbReference>
<comment type="caution">
    <text evidence="2">The sequence shown here is derived from an EMBL/GenBank/DDBJ whole genome shotgun (WGS) entry which is preliminary data.</text>
</comment>
<organism evidence="2 3">
    <name type="scientific">Platanthera guangdongensis</name>
    <dbReference type="NCBI Taxonomy" id="2320717"/>
    <lineage>
        <taxon>Eukaryota</taxon>
        <taxon>Viridiplantae</taxon>
        <taxon>Streptophyta</taxon>
        <taxon>Embryophyta</taxon>
        <taxon>Tracheophyta</taxon>
        <taxon>Spermatophyta</taxon>
        <taxon>Magnoliopsida</taxon>
        <taxon>Liliopsida</taxon>
        <taxon>Asparagales</taxon>
        <taxon>Orchidaceae</taxon>
        <taxon>Orchidoideae</taxon>
        <taxon>Orchideae</taxon>
        <taxon>Orchidinae</taxon>
        <taxon>Platanthera</taxon>
    </lineage>
</organism>
<evidence type="ECO:0000256" key="1">
    <source>
        <dbReference type="SAM" id="MobiDB-lite"/>
    </source>
</evidence>
<protein>
    <submittedName>
        <fullName evidence="2">Uncharacterized protein</fullName>
    </submittedName>
</protein>
<dbReference type="Proteomes" id="UP001412067">
    <property type="component" value="Unassembled WGS sequence"/>
</dbReference>
<proteinExistence type="predicted"/>
<feature type="region of interest" description="Disordered" evidence="1">
    <location>
        <begin position="71"/>
        <end position="115"/>
    </location>
</feature>
<name>A0ABR2LL18_9ASPA</name>